<evidence type="ECO:0000313" key="7">
    <source>
        <dbReference type="EMBL" id="KAG2218277.1"/>
    </source>
</evidence>
<dbReference type="PROSITE" id="PS00678">
    <property type="entry name" value="WD_REPEATS_1"/>
    <property type="match status" value="1"/>
</dbReference>
<feature type="domain" description="BEACH-type PH" evidence="6">
    <location>
        <begin position="177"/>
        <end position="311"/>
    </location>
</feature>
<evidence type="ECO:0000256" key="1">
    <source>
        <dbReference type="ARBA" id="ARBA00022574"/>
    </source>
</evidence>
<sequence>MSRFTKALQDNDGHDNFIQSEWARFGGDLFRERGLWGPSPNEQGETKWRLDYTEGRQRMRKKIQRISDTQQQQYKPKHTATTTTKNKRVSVSYSKSQSDEIDAGIGPDSDSKPLIDLEEDNMVNSPQVSRASEPMSASTPTSATVQSEQGLEDQQLEQEEKIAYEEDKNRKVLRLLDYGDMVLDVYNVSQIAGLDAREGLLLLCKQNIYLIDNFFQRSDGEVVEIWDVPKEERDQYLILLAKASGMETEATMDMTGDLHSCRKWRNADIKEVYKRRFLFRDVALEIFFDDGRNALITVEREERDELYGKLANRVTLHEHTLSGSILGTTSEMEMASGSFKLSNLFGSSTLSDLTTKWERREITNFQYLMYLNAIAGRSYNDLTQYPVFPWILADYESKELDLDNPDTFRDLTKPMGAQTRERREEFADRYKQWGETNNPDPAFHYGTHYSSAMIVCSFLIRLEPFTQHYLKLQGGTFDHADRLFDSVGKAWESASEKNMGDVRELIPEFFYLPEFLENVNQFDFGTKQGTGETIDSVLLPPWANGDPKIFIQRHREALESDYVSEYLCHWIDLIFGYKQQGQTAIDSLNVFHHVSYEGAVDLDAITNVVEKTATIGIINNFGQTPRQLFKKPHPTRQSHTSHHQQHLHHSTVPHDQIQIDIKNMIQSIVPIRDINRQVGEIGLFNDRLGVTSCQQRFIPLDGSRYIEWGFSDNSFRLLSTDSGKLLRVFENMHIGFISTACFPDSRILATGSTDGSVCMWKVKHEKVMDFTLLECLRGHSAAIVSIAASRSYSVLVTGSEDKTAIIWDLNRMEYVRSLQDHDGSVDIVQVNDATGDIITCSGHMIRVWSINGDLYLTKSACSTSDSILSAVYYENTLNEWYKNDIVVTGHKKGIIKIWSKELIQDKNGKTQWGLLLSREIQHHDHANGSPDITALSFAGYGEVYAFVTPDSNDTLHFVRDDRHKECMECSRTFSVLERKFNCRTCGGKKKKSFF</sequence>
<dbReference type="Pfam" id="PF00400">
    <property type="entry name" value="WD40"/>
    <property type="match status" value="2"/>
</dbReference>
<dbReference type="AlphaFoldDB" id="A0A8H7RY14"/>
<dbReference type="SMART" id="SM01026">
    <property type="entry name" value="Beach"/>
    <property type="match status" value="1"/>
</dbReference>
<evidence type="ECO:0000256" key="4">
    <source>
        <dbReference type="SAM" id="MobiDB-lite"/>
    </source>
</evidence>
<feature type="region of interest" description="Disordered" evidence="4">
    <location>
        <begin position="59"/>
        <end position="154"/>
    </location>
</feature>
<dbReference type="InterPro" id="IPR000409">
    <property type="entry name" value="BEACH_dom"/>
</dbReference>
<feature type="repeat" description="WD" evidence="3">
    <location>
        <begin position="743"/>
        <end position="770"/>
    </location>
</feature>
<dbReference type="SUPFAM" id="SSF50978">
    <property type="entry name" value="WD40 repeat-like"/>
    <property type="match status" value="1"/>
</dbReference>
<dbReference type="PROSITE" id="PS50082">
    <property type="entry name" value="WD_REPEATS_2"/>
    <property type="match status" value="2"/>
</dbReference>
<evidence type="ECO:0000256" key="2">
    <source>
        <dbReference type="ARBA" id="ARBA00022737"/>
    </source>
</evidence>
<keyword evidence="8" id="KW-1185">Reference proteome</keyword>
<gene>
    <name evidence="7" type="ORF">INT45_002399</name>
</gene>
<dbReference type="PANTHER" id="PTHR46108">
    <property type="entry name" value="BLUE CHEESE"/>
    <property type="match status" value="1"/>
</dbReference>
<dbReference type="FunFam" id="1.10.1540.10:FF:000002">
    <property type="entry name" value="WD repeat and FYVE domain containing 3"/>
    <property type="match status" value="1"/>
</dbReference>
<dbReference type="InterPro" id="IPR023362">
    <property type="entry name" value="PH-BEACH_dom"/>
</dbReference>
<evidence type="ECO:0000313" key="8">
    <source>
        <dbReference type="Proteomes" id="UP000646827"/>
    </source>
</evidence>
<organism evidence="7 8">
    <name type="scientific">Circinella minor</name>
    <dbReference type="NCBI Taxonomy" id="1195481"/>
    <lineage>
        <taxon>Eukaryota</taxon>
        <taxon>Fungi</taxon>
        <taxon>Fungi incertae sedis</taxon>
        <taxon>Mucoromycota</taxon>
        <taxon>Mucoromycotina</taxon>
        <taxon>Mucoromycetes</taxon>
        <taxon>Mucorales</taxon>
        <taxon>Lichtheimiaceae</taxon>
        <taxon>Circinella</taxon>
    </lineage>
</organism>
<dbReference type="InterPro" id="IPR001680">
    <property type="entry name" value="WD40_rpt"/>
</dbReference>
<dbReference type="InterPro" id="IPR036322">
    <property type="entry name" value="WD40_repeat_dom_sf"/>
</dbReference>
<dbReference type="InterPro" id="IPR011993">
    <property type="entry name" value="PH-like_dom_sf"/>
</dbReference>
<comment type="caution">
    <text evidence="7">The sequence shown here is derived from an EMBL/GenBank/DDBJ whole genome shotgun (WGS) entry which is preliminary data.</text>
</comment>
<dbReference type="SUPFAM" id="SSF81837">
    <property type="entry name" value="BEACH domain"/>
    <property type="match status" value="1"/>
</dbReference>
<dbReference type="PROSITE" id="PS51783">
    <property type="entry name" value="PH_BEACH"/>
    <property type="match status" value="1"/>
</dbReference>
<dbReference type="InterPro" id="IPR019775">
    <property type="entry name" value="WD40_repeat_CS"/>
</dbReference>
<dbReference type="OrthoDB" id="2273103at2759"/>
<keyword evidence="1 3" id="KW-0853">WD repeat</keyword>
<dbReference type="PANTHER" id="PTHR46108:SF4">
    <property type="entry name" value="BLUE CHEESE"/>
    <property type="match status" value="1"/>
</dbReference>
<evidence type="ECO:0000256" key="3">
    <source>
        <dbReference type="PROSITE-ProRule" id="PRU00221"/>
    </source>
</evidence>
<dbReference type="CDD" id="cd06071">
    <property type="entry name" value="Beach"/>
    <property type="match status" value="1"/>
</dbReference>
<feature type="compositionally biased region" description="Polar residues" evidence="4">
    <location>
        <begin position="122"/>
        <end position="145"/>
    </location>
</feature>
<dbReference type="Pfam" id="PF14844">
    <property type="entry name" value="PH_BEACH"/>
    <property type="match status" value="1"/>
</dbReference>
<dbReference type="Gene3D" id="2.30.29.30">
    <property type="entry name" value="Pleckstrin-homology domain (PH domain)/Phosphotyrosine-binding domain (PTB)"/>
    <property type="match status" value="1"/>
</dbReference>
<reference evidence="7 8" key="1">
    <citation type="submission" date="2020-12" db="EMBL/GenBank/DDBJ databases">
        <title>Metabolic potential, ecology and presence of endohyphal bacteria is reflected in genomic diversity of Mucoromycotina.</title>
        <authorList>
            <person name="Muszewska A."/>
            <person name="Okrasinska A."/>
            <person name="Steczkiewicz K."/>
            <person name="Drgas O."/>
            <person name="Orlowska M."/>
            <person name="Perlinska-Lenart U."/>
            <person name="Aleksandrzak-Piekarczyk T."/>
            <person name="Szatraj K."/>
            <person name="Zielenkiewicz U."/>
            <person name="Pilsyk S."/>
            <person name="Malc E."/>
            <person name="Mieczkowski P."/>
            <person name="Kruszewska J.S."/>
            <person name="Biernat P."/>
            <person name="Pawlowska J."/>
        </authorList>
    </citation>
    <scope>NUCLEOTIDE SEQUENCE [LARGE SCALE GENOMIC DNA]</scope>
    <source>
        <strain evidence="7 8">CBS 142.35</strain>
    </source>
</reference>
<dbReference type="EMBL" id="JAEPRB010000240">
    <property type="protein sequence ID" value="KAG2218277.1"/>
    <property type="molecule type" value="Genomic_DNA"/>
</dbReference>
<name>A0A8H7RY14_9FUNG</name>
<feature type="compositionally biased region" description="Polar residues" evidence="4">
    <location>
        <begin position="66"/>
        <end position="96"/>
    </location>
</feature>
<dbReference type="Gene3D" id="1.10.1540.10">
    <property type="entry name" value="BEACH domain"/>
    <property type="match status" value="1"/>
</dbReference>
<feature type="domain" description="BEACH" evidence="5">
    <location>
        <begin position="342"/>
        <end position="636"/>
    </location>
</feature>
<dbReference type="SMART" id="SM00320">
    <property type="entry name" value="WD40"/>
    <property type="match status" value="4"/>
</dbReference>
<evidence type="ECO:0000259" key="6">
    <source>
        <dbReference type="PROSITE" id="PS51783"/>
    </source>
</evidence>
<proteinExistence type="predicted"/>
<dbReference type="Gene3D" id="2.130.10.10">
    <property type="entry name" value="YVTN repeat-like/Quinoprotein amine dehydrogenase"/>
    <property type="match status" value="2"/>
</dbReference>
<dbReference type="CDD" id="cd01201">
    <property type="entry name" value="PH_BEACH"/>
    <property type="match status" value="1"/>
</dbReference>
<dbReference type="Gene3D" id="3.30.40.10">
    <property type="entry name" value="Zinc/RING finger domain, C3HC4 (zinc finger)"/>
    <property type="match status" value="1"/>
</dbReference>
<dbReference type="SUPFAM" id="SSF50729">
    <property type="entry name" value="PH domain-like"/>
    <property type="match status" value="1"/>
</dbReference>
<dbReference type="Pfam" id="PF02138">
    <property type="entry name" value="Beach"/>
    <property type="match status" value="1"/>
</dbReference>
<dbReference type="InterPro" id="IPR051944">
    <property type="entry name" value="BEACH_domain_protein"/>
</dbReference>
<evidence type="ECO:0000259" key="5">
    <source>
        <dbReference type="PROSITE" id="PS50197"/>
    </source>
</evidence>
<feature type="compositionally biased region" description="Basic residues" evidence="4">
    <location>
        <begin position="628"/>
        <end position="651"/>
    </location>
</feature>
<keyword evidence="2" id="KW-0677">Repeat</keyword>
<feature type="region of interest" description="Disordered" evidence="4">
    <location>
        <begin position="628"/>
        <end position="652"/>
    </location>
</feature>
<dbReference type="Proteomes" id="UP000646827">
    <property type="component" value="Unassembled WGS sequence"/>
</dbReference>
<dbReference type="SUPFAM" id="SSF57903">
    <property type="entry name" value="FYVE/PHD zinc finger"/>
    <property type="match status" value="1"/>
</dbReference>
<dbReference type="InterPro" id="IPR036372">
    <property type="entry name" value="BEACH_dom_sf"/>
</dbReference>
<protein>
    <submittedName>
        <fullName evidence="7">Uncharacterized protein</fullName>
    </submittedName>
</protein>
<dbReference type="InterPro" id="IPR011011">
    <property type="entry name" value="Znf_FYVE_PHD"/>
</dbReference>
<accession>A0A8H7RY14</accession>
<feature type="repeat" description="WD" evidence="3">
    <location>
        <begin position="776"/>
        <end position="817"/>
    </location>
</feature>
<dbReference type="PROSITE" id="PS50197">
    <property type="entry name" value="BEACH"/>
    <property type="match status" value="1"/>
</dbReference>
<dbReference type="InterPro" id="IPR013083">
    <property type="entry name" value="Znf_RING/FYVE/PHD"/>
</dbReference>
<dbReference type="InterPro" id="IPR015943">
    <property type="entry name" value="WD40/YVTN_repeat-like_dom_sf"/>
</dbReference>
<dbReference type="PROSITE" id="PS50294">
    <property type="entry name" value="WD_REPEATS_REGION"/>
    <property type="match status" value="1"/>
</dbReference>